<evidence type="ECO:0000313" key="11">
    <source>
        <dbReference type="Proteomes" id="UP000295735"/>
    </source>
</evidence>
<feature type="coiled-coil region" evidence="9">
    <location>
        <begin position="273"/>
        <end position="300"/>
    </location>
</feature>
<evidence type="ECO:0000313" key="10">
    <source>
        <dbReference type="EMBL" id="KAA1040269.1"/>
    </source>
</evidence>
<gene>
    <name evidence="10" type="ORF">ERX35_004570</name>
</gene>
<comment type="subcellular location">
    <subcellularLocation>
        <location evidence="1">Cytoplasm</location>
    </subcellularLocation>
</comment>
<evidence type="ECO:0000256" key="9">
    <source>
        <dbReference type="SAM" id="Coils"/>
    </source>
</evidence>
<evidence type="ECO:0000256" key="7">
    <source>
        <dbReference type="ARBA" id="ARBA00023315"/>
    </source>
</evidence>
<dbReference type="Pfam" id="PF02388">
    <property type="entry name" value="FemAB"/>
    <property type="match status" value="1"/>
</dbReference>
<keyword evidence="11" id="KW-1185">Reference proteome</keyword>
<protein>
    <submittedName>
        <fullName evidence="10">Aminoacyltransferase</fullName>
    </submittedName>
</protein>
<keyword evidence="7" id="KW-0012">Acyltransferase</keyword>
<dbReference type="EMBL" id="SCWC02000002">
    <property type="protein sequence ID" value="KAA1040269.1"/>
    <property type="molecule type" value="Genomic_DNA"/>
</dbReference>
<organism evidence="10 11">
    <name type="scientific">Macrococcus equipercicus</name>
    <dbReference type="NCBI Taxonomy" id="69967"/>
    <lineage>
        <taxon>Bacteria</taxon>
        <taxon>Bacillati</taxon>
        <taxon>Bacillota</taxon>
        <taxon>Bacilli</taxon>
        <taxon>Bacillales</taxon>
        <taxon>Staphylococcaceae</taxon>
        <taxon>Macrococcus</taxon>
    </lineage>
</organism>
<comment type="caution">
    <text evidence="10">The sequence shown here is derived from an EMBL/GenBank/DDBJ whole genome shotgun (WGS) entry which is preliminary data.</text>
</comment>
<evidence type="ECO:0000256" key="4">
    <source>
        <dbReference type="ARBA" id="ARBA00022679"/>
    </source>
</evidence>
<evidence type="ECO:0000256" key="8">
    <source>
        <dbReference type="ARBA" id="ARBA00023316"/>
    </source>
</evidence>
<keyword evidence="3" id="KW-0963">Cytoplasm</keyword>
<name>A0ABQ6RAD5_9STAP</name>
<dbReference type="PANTHER" id="PTHR36174:SF2">
    <property type="entry name" value="AMINOACYLTRANSFERASE FEMA"/>
    <property type="match status" value="1"/>
</dbReference>
<reference evidence="10 11" key="1">
    <citation type="submission" date="2019-09" db="EMBL/GenBank/DDBJ databases">
        <authorList>
            <person name="Mazhar S."/>
            <person name="Altermann E."/>
            <person name="Hill C."/>
            <person name="Mcauliffe O."/>
        </authorList>
    </citation>
    <scope>NUCLEOTIDE SEQUENCE [LARGE SCALE GENOMIC DNA]</scope>
    <source>
        <strain evidence="10 11">ATCC 51831</strain>
    </source>
</reference>
<accession>A0ABQ6RAD5</accession>
<proteinExistence type="inferred from homology"/>
<evidence type="ECO:0000256" key="5">
    <source>
        <dbReference type="ARBA" id="ARBA00022960"/>
    </source>
</evidence>
<keyword evidence="8" id="KW-0961">Cell wall biogenesis/degradation</keyword>
<dbReference type="Gene3D" id="3.40.630.30">
    <property type="match status" value="2"/>
</dbReference>
<dbReference type="PROSITE" id="PS51191">
    <property type="entry name" value="FEMABX"/>
    <property type="match status" value="1"/>
</dbReference>
<sequence length="428" mass="50070">MQFTELTVKEYSNFMSTTPLMSHYFQVKENIKNREDEGYPVVLLGVKHDDEVIAASLFSKIPMFGSYMYYSNRGPVLDFRDTALVTFYFTSLDQYLKRHQCLSVKVDPYWLYKTYDKDVNYKEANGTNQHIIELMKSLGYDHSGYTRGYTADSQVRWMSVLYLDNETPASIMKQFDSQRKRNVKKSQKYGVKVRLLGTDEVEQFLELYKETEERTGMIARDDDYFRQFADNYGSKVIMPLAYIDLDDYIRTTSAELNGAEAKRDQMMMHDNKSDKLIKKIAELDKQIDQLQQTLLDTHELKKTDGSILNLAAGMYFENNFELNYFSGGSSSKYSHFMGPYAMHWHMINYCFEHGYHRYNFYGVSGDFSESGEDYGVYQFKRGFNAQIEELVGDFTKTINKPKQKLYQAAGKAGRGFRKVQRKLLRRNN</sequence>
<evidence type="ECO:0000256" key="2">
    <source>
        <dbReference type="ARBA" id="ARBA00009943"/>
    </source>
</evidence>
<comment type="similarity">
    <text evidence="2">Belongs to the FemABX family.</text>
</comment>
<dbReference type="InterPro" id="IPR003447">
    <property type="entry name" value="FEMABX"/>
</dbReference>
<evidence type="ECO:0000256" key="3">
    <source>
        <dbReference type="ARBA" id="ARBA00022490"/>
    </source>
</evidence>
<keyword evidence="5" id="KW-0133">Cell shape</keyword>
<dbReference type="InterPro" id="IPR016181">
    <property type="entry name" value="Acyl_CoA_acyltransferase"/>
</dbReference>
<evidence type="ECO:0000256" key="1">
    <source>
        <dbReference type="ARBA" id="ARBA00004496"/>
    </source>
</evidence>
<keyword evidence="9" id="KW-0175">Coiled coil</keyword>
<dbReference type="SUPFAM" id="SSF55729">
    <property type="entry name" value="Acyl-CoA N-acyltransferases (Nat)"/>
    <property type="match status" value="2"/>
</dbReference>
<dbReference type="PANTHER" id="PTHR36174">
    <property type="entry name" value="LIPID II:GLYCINE GLYCYLTRANSFERASE"/>
    <property type="match status" value="1"/>
</dbReference>
<dbReference type="Proteomes" id="UP000295735">
    <property type="component" value="Unassembled WGS sequence"/>
</dbReference>
<dbReference type="Gene3D" id="1.20.58.90">
    <property type="match status" value="1"/>
</dbReference>
<evidence type="ECO:0000256" key="6">
    <source>
        <dbReference type="ARBA" id="ARBA00022984"/>
    </source>
</evidence>
<dbReference type="InterPro" id="IPR050644">
    <property type="entry name" value="PG_Glycine_Bridge_Synth"/>
</dbReference>
<keyword evidence="6" id="KW-0573">Peptidoglycan synthesis</keyword>
<dbReference type="RefSeq" id="WP_149458732.1">
    <property type="nucleotide sequence ID" value="NZ_SCWC02000002.1"/>
</dbReference>
<keyword evidence="4" id="KW-0808">Transferase</keyword>